<dbReference type="KEGG" id="tet:TTHERM_00196610"/>
<proteinExistence type="predicted"/>
<reference evidence="5" key="1">
    <citation type="journal article" date="2006" name="PLoS Biol.">
        <title>Macronuclear genome sequence of the ciliate Tetrahymena thermophila, a model eukaryote.</title>
        <authorList>
            <person name="Eisen J.A."/>
            <person name="Coyne R.S."/>
            <person name="Wu M."/>
            <person name="Wu D."/>
            <person name="Thiagarajan M."/>
            <person name="Wortman J.R."/>
            <person name="Badger J.H."/>
            <person name="Ren Q."/>
            <person name="Amedeo P."/>
            <person name="Jones K.M."/>
            <person name="Tallon L.J."/>
            <person name="Delcher A.L."/>
            <person name="Salzberg S.L."/>
            <person name="Silva J.C."/>
            <person name="Haas B.J."/>
            <person name="Majoros W.H."/>
            <person name="Farzad M."/>
            <person name="Carlton J.M."/>
            <person name="Smith R.K. Jr."/>
            <person name="Garg J."/>
            <person name="Pearlman R.E."/>
            <person name="Karrer K.M."/>
            <person name="Sun L."/>
            <person name="Manning G."/>
            <person name="Elde N.C."/>
            <person name="Turkewitz A.P."/>
            <person name="Asai D.J."/>
            <person name="Wilkes D.E."/>
            <person name="Wang Y."/>
            <person name="Cai H."/>
            <person name="Collins K."/>
            <person name="Stewart B.A."/>
            <person name="Lee S.R."/>
            <person name="Wilamowska K."/>
            <person name="Weinberg Z."/>
            <person name="Ruzzo W.L."/>
            <person name="Wloga D."/>
            <person name="Gaertig J."/>
            <person name="Frankel J."/>
            <person name="Tsao C.-C."/>
            <person name="Gorovsky M.A."/>
            <person name="Keeling P.J."/>
            <person name="Waller R.F."/>
            <person name="Patron N.J."/>
            <person name="Cherry J.M."/>
            <person name="Stover N.A."/>
            <person name="Krieger C.J."/>
            <person name="del Toro C."/>
            <person name="Ryder H.F."/>
            <person name="Williamson S.C."/>
            <person name="Barbeau R.A."/>
            <person name="Hamilton E.P."/>
            <person name="Orias E."/>
        </authorList>
    </citation>
    <scope>NUCLEOTIDE SEQUENCE [LARGE SCALE GENOMIC DNA]</scope>
    <source>
        <strain evidence="5">SB210</strain>
    </source>
</reference>
<feature type="coiled-coil region" evidence="1">
    <location>
        <begin position="189"/>
        <end position="253"/>
    </location>
</feature>
<feature type="compositionally biased region" description="Low complexity" evidence="2">
    <location>
        <begin position="808"/>
        <end position="827"/>
    </location>
</feature>
<dbReference type="OrthoDB" id="10602918at2759"/>
<feature type="compositionally biased region" description="Polar residues" evidence="2">
    <location>
        <begin position="851"/>
        <end position="865"/>
    </location>
</feature>
<dbReference type="eggNOG" id="ENOG502R2DY">
    <property type="taxonomic scope" value="Eukaryota"/>
</dbReference>
<dbReference type="InParanoid" id="Q23JX3"/>
<feature type="domain" description="Jacalin-type lectin" evidence="3">
    <location>
        <begin position="432"/>
        <end position="583"/>
    </location>
</feature>
<dbReference type="PANTHER" id="PTHR46159:SF2">
    <property type="entry name" value="OS05G0509400 PROTEIN"/>
    <property type="match status" value="1"/>
</dbReference>
<feature type="coiled-coil region" evidence="1">
    <location>
        <begin position="296"/>
        <end position="398"/>
    </location>
</feature>
<evidence type="ECO:0000313" key="5">
    <source>
        <dbReference type="Proteomes" id="UP000009168"/>
    </source>
</evidence>
<accession>Q23JX3</accession>
<feature type="compositionally biased region" description="Low complexity" evidence="2">
    <location>
        <begin position="836"/>
        <end position="850"/>
    </location>
</feature>
<dbReference type="SUPFAM" id="SSF51101">
    <property type="entry name" value="Mannose-binding lectins"/>
    <property type="match status" value="1"/>
</dbReference>
<evidence type="ECO:0000259" key="3">
    <source>
        <dbReference type="PROSITE" id="PS51752"/>
    </source>
</evidence>
<dbReference type="Pfam" id="PF01419">
    <property type="entry name" value="Jacalin"/>
    <property type="match status" value="1"/>
</dbReference>
<evidence type="ECO:0000256" key="1">
    <source>
        <dbReference type="SAM" id="Coils"/>
    </source>
</evidence>
<dbReference type="Proteomes" id="UP000009168">
    <property type="component" value="Unassembled WGS sequence"/>
</dbReference>
<name>Q23JX3_TETTS</name>
<evidence type="ECO:0000313" key="4">
    <source>
        <dbReference type="EMBL" id="EAR97070.4"/>
    </source>
</evidence>
<organism evidence="4 5">
    <name type="scientific">Tetrahymena thermophila (strain SB210)</name>
    <dbReference type="NCBI Taxonomy" id="312017"/>
    <lineage>
        <taxon>Eukaryota</taxon>
        <taxon>Sar</taxon>
        <taxon>Alveolata</taxon>
        <taxon>Ciliophora</taxon>
        <taxon>Intramacronucleata</taxon>
        <taxon>Oligohymenophorea</taxon>
        <taxon>Hymenostomatida</taxon>
        <taxon>Tetrahymenina</taxon>
        <taxon>Tetrahymenidae</taxon>
        <taxon>Tetrahymena</taxon>
    </lineage>
</organism>
<protein>
    <recommendedName>
        <fullName evidence="3">Jacalin-type lectin domain-containing protein</fullName>
    </recommendedName>
</protein>
<feature type="region of interest" description="Disordered" evidence="2">
    <location>
        <begin position="743"/>
        <end position="865"/>
    </location>
</feature>
<feature type="compositionally biased region" description="Low complexity" evidence="2">
    <location>
        <begin position="763"/>
        <end position="801"/>
    </location>
</feature>
<sequence>MSQSNILDNKSNLATSHVVEDRKPGQGASAGDCERCTKLDQQYDEQQLKIFFVVILIIRFLFEIQEYHQKLIILKEVLKLAQHKFSNITKNNIHTAILNFNLFQISRVKASERLKQNNEDLRVKIDELSSILQEKIEALKQKKAPQKKQKSVDPVKKELDVISKRIFMAQRQLKILEDKQSSNQNVQRITEMKNEITEKQMLLQKLIKENKLLEDIKIQNEAILAEREAAQEIKDLEEEAIGLRGLLKDVRKEDRQIEKEMTKQCQYLIALEQKHKEVCEKFGISPTLNQTRFDNLQDLIAENHKNRQKINEKQEKEKKKKLGDIEINAESYKKLNEDIKKKKQEKQDLDISQKKELDDIQSKIKQVSAERETILLRLRDKEKELNIAIMKINELKRLTKHNALQPLVLESIKGNRQDVGLYMKMKKEYRREQKGVSVGSETACSWDNSNELPETKDYQIQQINIWFQEEQIKGIQVEYKLRNGEKVVLDGFFPKSTENLQEKVLKLRGPEYIQSISGYYNNYFIEYLRIVSSRGNYILAGTEKNQSRCKKFEFDIKKDEKPISFFGVVDKINLKKNRESETQQDEDMVLISFGIELKKRDAMNKVDSISNRTNGNSVYQNNNQYDEDDYELYADLSKKNQPKNGQRKIIDANNSKVHSEFNDFDNNQNINITNEANENKEFRQSVENSPQANKVQNQNSPQNNQKKNPVTKQGSIHNSPQNKKKQEENSNILNNSQEKVVNQQNGGVSNQDGQQQKRKQSEHQNNNQKQENHNPQQQQQQQQNSHQENSQNNSKVQQQQPQKEDSQLHQQQNSQQQQQHQNSQDQQHLQDKQKNSQDQQHLQDQQKNPQGHSEQNEQLQQHNNS</sequence>
<keyword evidence="5" id="KW-1185">Reference proteome</keyword>
<dbReference type="InterPro" id="IPR036404">
    <property type="entry name" value="Jacalin-like_lectin_dom_sf"/>
</dbReference>
<feature type="compositionally biased region" description="Low complexity" evidence="2">
    <location>
        <begin position="693"/>
        <end position="710"/>
    </location>
</feature>
<dbReference type="PANTHER" id="PTHR46159">
    <property type="entry name" value="PROTEIN TESMIN/TSO1-LIKE CXC 2"/>
    <property type="match status" value="1"/>
</dbReference>
<dbReference type="InterPro" id="IPR044522">
    <property type="entry name" value="TSO1-like"/>
</dbReference>
<evidence type="ECO:0000256" key="2">
    <source>
        <dbReference type="SAM" id="MobiDB-lite"/>
    </source>
</evidence>
<dbReference type="EMBL" id="GG662673">
    <property type="protein sequence ID" value="EAR97070.4"/>
    <property type="molecule type" value="Genomic_DNA"/>
</dbReference>
<dbReference type="RefSeq" id="XP_001017315.4">
    <property type="nucleotide sequence ID" value="XM_001017315.4"/>
</dbReference>
<keyword evidence="1" id="KW-0175">Coiled coil</keyword>
<dbReference type="GeneID" id="7833702"/>
<dbReference type="Gene3D" id="2.100.10.30">
    <property type="entry name" value="Jacalin-like lectin domain"/>
    <property type="match status" value="1"/>
</dbReference>
<dbReference type="InterPro" id="IPR001229">
    <property type="entry name" value="Jacalin-like_lectin_dom"/>
</dbReference>
<dbReference type="HOGENOM" id="CLU_350404_0_0_1"/>
<feature type="compositionally biased region" description="Polar residues" evidence="2">
    <location>
        <begin position="711"/>
        <end position="721"/>
    </location>
</feature>
<dbReference type="AlphaFoldDB" id="Q23JX3"/>
<dbReference type="GO" id="GO:0003700">
    <property type="term" value="F:DNA-binding transcription factor activity"/>
    <property type="evidence" value="ECO:0007669"/>
    <property type="project" value="InterPro"/>
</dbReference>
<feature type="region of interest" description="Disordered" evidence="2">
    <location>
        <begin position="681"/>
        <end position="729"/>
    </location>
</feature>
<feature type="compositionally biased region" description="Polar residues" evidence="2">
    <location>
        <begin position="743"/>
        <end position="754"/>
    </location>
</feature>
<dbReference type="PROSITE" id="PS51752">
    <property type="entry name" value="JACALIN_LECTIN"/>
    <property type="match status" value="1"/>
</dbReference>
<feature type="coiled-coil region" evidence="1">
    <location>
        <begin position="111"/>
        <end position="138"/>
    </location>
</feature>
<gene>
    <name evidence="4" type="ORF">TTHERM_00196610</name>
</gene>